<organism evidence="2 3">
    <name type="scientific">Pseudodonghicola flavimaris</name>
    <dbReference type="NCBI Taxonomy" id="3050036"/>
    <lineage>
        <taxon>Bacteria</taxon>
        <taxon>Pseudomonadati</taxon>
        <taxon>Pseudomonadota</taxon>
        <taxon>Alphaproteobacteria</taxon>
        <taxon>Rhodobacterales</taxon>
        <taxon>Paracoccaceae</taxon>
        <taxon>Pseudodonghicola</taxon>
    </lineage>
</organism>
<keyword evidence="1" id="KW-0812">Transmembrane</keyword>
<dbReference type="Proteomes" id="UP001243757">
    <property type="component" value="Unassembled WGS sequence"/>
</dbReference>
<evidence type="ECO:0000256" key="1">
    <source>
        <dbReference type="SAM" id="Phobius"/>
    </source>
</evidence>
<evidence type="ECO:0000313" key="2">
    <source>
        <dbReference type="EMBL" id="MDK3019838.1"/>
    </source>
</evidence>
<proteinExistence type="predicted"/>
<dbReference type="EMBL" id="JASNJD010000018">
    <property type="protein sequence ID" value="MDK3019838.1"/>
    <property type="molecule type" value="Genomic_DNA"/>
</dbReference>
<protein>
    <submittedName>
        <fullName evidence="2">Uncharacterized protein</fullName>
    </submittedName>
</protein>
<sequence>MGAGFLAALVNYEVMAQVEFVLIGALMLLALPAAPRLDQTLIPVE</sequence>
<comment type="caution">
    <text evidence="2">The sequence shown here is derived from an EMBL/GenBank/DDBJ whole genome shotgun (WGS) entry which is preliminary data.</text>
</comment>
<gene>
    <name evidence="2" type="ORF">QO033_19330</name>
</gene>
<keyword evidence="3" id="KW-1185">Reference proteome</keyword>
<evidence type="ECO:0000313" key="3">
    <source>
        <dbReference type="Proteomes" id="UP001243757"/>
    </source>
</evidence>
<accession>A0ABT7F5G1</accession>
<name>A0ABT7F5G1_9RHOB</name>
<reference evidence="2 3" key="1">
    <citation type="submission" date="2023-05" db="EMBL/GenBank/DDBJ databases">
        <title>Pseudodonghicola sp. nov.</title>
        <authorList>
            <person name="Huang J."/>
        </authorList>
    </citation>
    <scope>NUCLEOTIDE SEQUENCE [LARGE SCALE GENOMIC DNA]</scope>
    <source>
        <strain evidence="2 3">IC7</strain>
    </source>
</reference>
<keyword evidence="1" id="KW-0472">Membrane</keyword>
<feature type="transmembrane region" description="Helical" evidence="1">
    <location>
        <begin position="14"/>
        <end position="34"/>
    </location>
</feature>
<keyword evidence="1" id="KW-1133">Transmembrane helix</keyword>